<dbReference type="HOGENOM" id="CLU_061385_1_0_10"/>
<dbReference type="PANTHER" id="PTHR42951:SF22">
    <property type="entry name" value="METALLO BETA-LACTAMASE SUPERFAMILY LIPOPROTEIN"/>
    <property type="match status" value="1"/>
</dbReference>
<dbReference type="CDD" id="cd07726">
    <property type="entry name" value="ST1585-like_MBL-fold"/>
    <property type="match status" value="1"/>
</dbReference>
<evidence type="ECO:0000313" key="3">
    <source>
        <dbReference type="EMBL" id="CBH24456.1"/>
    </source>
</evidence>
<accession>D5H8V1</accession>
<dbReference type="InterPro" id="IPR001279">
    <property type="entry name" value="Metallo-B-lactamas"/>
</dbReference>
<feature type="domain" description="Metallo-beta-lactamase" evidence="2">
    <location>
        <begin position="96"/>
        <end position="295"/>
    </location>
</feature>
<dbReference type="Pfam" id="PF00753">
    <property type="entry name" value="Lactamase_B"/>
    <property type="match status" value="1"/>
</dbReference>
<evidence type="ECO:0000256" key="1">
    <source>
        <dbReference type="SAM" id="MobiDB-lite"/>
    </source>
</evidence>
<dbReference type="InterPro" id="IPR050855">
    <property type="entry name" value="NDM-1-like"/>
</dbReference>
<dbReference type="Proteomes" id="UP000000933">
    <property type="component" value="Chromosome"/>
</dbReference>
<dbReference type="KEGG" id="srm:SRM_01535"/>
<dbReference type="AlphaFoldDB" id="D5H8V1"/>
<protein>
    <submittedName>
        <fullName evidence="3">Metallo-beta-lactamase-related protein</fullName>
    </submittedName>
</protein>
<evidence type="ECO:0000259" key="2">
    <source>
        <dbReference type="SMART" id="SM00849"/>
    </source>
</evidence>
<sequence>MPNRSPPTPTTSCLPAVWLRPAARRCSTRCAACFNRAPMGQSIPTDWGDGRLNSFPAPQRHRRGGERSPLSFHFFRPAMLDRLDTLDLHFQDRRHIIAAYLYPHADGVALIETGPGSTVPMLQARLAARGLTPADVSEVFLTHIHLDHAGAAGHLARHGATIYAHHVGLPHLSDPARLLASARRIYGDDMDALWGEMHPVPDDQLVALNDGDTVPLGGEPLTALDTPGHASHHISYVLGDVCFTGDVGGVRMPEERHVELPLAPPEIDLDAWRESLAALRAAADRHGLTHLAPTHFGLYDDLPAHFERLEAAIETADDWAARKLPGWDDGDEALQDAVTQWMRSRASDYGVDGDAWDRYERANPSWMAALGLRRYWTTQTA</sequence>
<organism evidence="3 4">
    <name type="scientific">Salinibacter ruber (strain M8)</name>
    <dbReference type="NCBI Taxonomy" id="761659"/>
    <lineage>
        <taxon>Bacteria</taxon>
        <taxon>Pseudomonadati</taxon>
        <taxon>Rhodothermota</taxon>
        <taxon>Rhodothermia</taxon>
        <taxon>Rhodothermales</taxon>
        <taxon>Salinibacteraceae</taxon>
        <taxon>Salinibacter</taxon>
    </lineage>
</organism>
<dbReference type="SUPFAM" id="SSF56281">
    <property type="entry name" value="Metallo-hydrolase/oxidoreductase"/>
    <property type="match status" value="1"/>
</dbReference>
<evidence type="ECO:0000313" key="4">
    <source>
        <dbReference type="Proteomes" id="UP000000933"/>
    </source>
</evidence>
<gene>
    <name evidence="3" type="ordered locus">SRM_01535</name>
</gene>
<reference evidence="4" key="2">
    <citation type="submission" date="2010-04" db="EMBL/GenBank/DDBJ databases">
        <title>Genome sequence of Salinibacter ruber M8.</title>
        <authorList>
            <consortium name="Genoscope"/>
        </authorList>
    </citation>
    <scope>NUCLEOTIDE SEQUENCE [LARGE SCALE GENOMIC DNA]</scope>
    <source>
        <strain evidence="4">M8</strain>
    </source>
</reference>
<dbReference type="InterPro" id="IPR036866">
    <property type="entry name" value="RibonucZ/Hydroxyglut_hydro"/>
</dbReference>
<feature type="region of interest" description="Disordered" evidence="1">
    <location>
        <begin position="45"/>
        <end position="68"/>
    </location>
</feature>
<dbReference type="InterPro" id="IPR037482">
    <property type="entry name" value="ST1585_MBL-fold"/>
</dbReference>
<dbReference type="EMBL" id="FP565814">
    <property type="protein sequence ID" value="CBH24456.1"/>
    <property type="molecule type" value="Genomic_DNA"/>
</dbReference>
<reference evidence="3 4" key="1">
    <citation type="journal article" date="2010" name="ISME J.">
        <title>Fine-scale evolution: genomic, phenotypic and ecological differentiation in two coexisting Salinibacter ruber strains.</title>
        <authorList>
            <person name="Pena A."/>
            <person name="Teeling H."/>
            <person name="Huerta-Cepas J."/>
            <person name="Santos F."/>
            <person name="Yarza P."/>
            <person name="Brito-Echeverria J."/>
            <person name="Lucio M."/>
            <person name="Schmitt-Kopplin P."/>
            <person name="Meseguer I."/>
            <person name="Schenowitz C."/>
            <person name="Dossat C."/>
            <person name="Barbe V."/>
            <person name="Dopazo J."/>
            <person name="Rossello-Mora R."/>
            <person name="Schuler M."/>
            <person name="Glockner F.O."/>
            <person name="Amann R."/>
            <person name="Gabaldon T."/>
            <person name="Anton J."/>
        </authorList>
    </citation>
    <scope>NUCLEOTIDE SEQUENCE [LARGE SCALE GENOMIC DNA]</scope>
    <source>
        <strain evidence="3 4">M8</strain>
    </source>
</reference>
<proteinExistence type="predicted"/>
<dbReference type="PANTHER" id="PTHR42951">
    <property type="entry name" value="METALLO-BETA-LACTAMASE DOMAIN-CONTAINING"/>
    <property type="match status" value="1"/>
</dbReference>
<name>D5H8V1_SALRM</name>
<dbReference type="Gene3D" id="3.60.15.10">
    <property type="entry name" value="Ribonuclease Z/Hydroxyacylglutathione hydrolase-like"/>
    <property type="match status" value="1"/>
</dbReference>
<dbReference type="SMART" id="SM00849">
    <property type="entry name" value="Lactamase_B"/>
    <property type="match status" value="1"/>
</dbReference>